<name>A0A8W8KU55_MAGGI</name>
<evidence type="ECO:0000313" key="1">
    <source>
        <dbReference type="EnsemblMetazoa" id="G25043.5:cds"/>
    </source>
</evidence>
<dbReference type="EnsemblMetazoa" id="G25043.6">
    <property type="protein sequence ID" value="G25043.6:cds"/>
    <property type="gene ID" value="G25043"/>
</dbReference>
<dbReference type="Proteomes" id="UP000005408">
    <property type="component" value="Unassembled WGS sequence"/>
</dbReference>
<dbReference type="InterPro" id="IPR043129">
    <property type="entry name" value="ATPase_NBD"/>
</dbReference>
<dbReference type="CDD" id="cd10229">
    <property type="entry name" value="ASKHA_NBD_HSP70_HSPA12"/>
    <property type="match status" value="1"/>
</dbReference>
<dbReference type="EnsemblMetazoa" id="G25043.7">
    <property type="protein sequence ID" value="G25043.7:cds"/>
    <property type="gene ID" value="G25043"/>
</dbReference>
<sequence>MSRDQDPSSSSFLVVAIDFGTTFSGYAFQFRHDYESDGIRSIFANTSWVADGGNGLMSWKTPTTLLLNTDDSFNSFGYEAEDVYQELIENDEHNDYHYFRRFKMMLHDKMIMDRNVTIEDSGGRKYPARSVFQHSIAYLKDHFFKTIKDRDLGLGHEDITWVLTVPAIWNEPAKQFMREAAVEAGIPSKNLQLALEPEAASLFCKYIPTEKQTNEDGQNIKLVPFCAGTRYMILDLGGGTGDVTVHEVIDENTLKELNVASGGAWGGTNVDRAYMELLISIFGEDVIKRFKTERRTDMLEFQRDFEMKKRTIRDRMGQNIRPVVISIPAYLSEYVREMKGWSLENAISNSEYADKIKLKAGNKFAFARELLETLFQTTKEQIVQHVREILENQDSENRISAILMVGGFSTSNIIVDAIKEAFPDLRVVVPPEPGLAVVKGAVLYGHAPLTIASRVCKYTYGVAVYDTFKECIHPPEKRLETKTEVLCKDIFNKFIEAGQSVSVNSSVDKTYDVTEPNAPMALNIFATTEKNPAFTTDEKCEMLGSITIQPPEGGWKKDAKIKVCMKFGGTEFEVHATNEQSPDTVYSTQFDFLTFNSRTGSTLV</sequence>
<reference evidence="1" key="1">
    <citation type="submission" date="2022-08" db="UniProtKB">
        <authorList>
            <consortium name="EnsemblMetazoa"/>
        </authorList>
    </citation>
    <scope>IDENTIFICATION</scope>
    <source>
        <strain evidence="1">05x7-T-G4-1.051#20</strain>
    </source>
</reference>
<dbReference type="EnsemblMetazoa" id="G25043.8">
    <property type="protein sequence ID" value="G25043.8:cds"/>
    <property type="gene ID" value="G25043"/>
</dbReference>
<dbReference type="SUPFAM" id="SSF53067">
    <property type="entry name" value="Actin-like ATPase domain"/>
    <property type="match status" value="2"/>
</dbReference>
<proteinExistence type="predicted"/>
<dbReference type="PANTHER" id="PTHR14187:SF5">
    <property type="entry name" value="HEAT SHOCK 70 KDA PROTEIN 12A"/>
    <property type="match status" value="1"/>
</dbReference>
<dbReference type="PANTHER" id="PTHR14187">
    <property type="entry name" value="ALPHA KINASE/ELONGATION FACTOR 2 KINASE"/>
    <property type="match status" value="1"/>
</dbReference>
<dbReference type="AlphaFoldDB" id="A0A8W8KU55"/>
<evidence type="ECO:0008006" key="3">
    <source>
        <dbReference type="Google" id="ProtNLM"/>
    </source>
</evidence>
<accession>A0A8W8KU55</accession>
<evidence type="ECO:0000313" key="2">
    <source>
        <dbReference type="Proteomes" id="UP000005408"/>
    </source>
</evidence>
<dbReference type="EnsemblMetazoa" id="G25043.5">
    <property type="protein sequence ID" value="G25043.5:cds"/>
    <property type="gene ID" value="G25043"/>
</dbReference>
<dbReference type="Gene3D" id="3.30.420.40">
    <property type="match status" value="2"/>
</dbReference>
<dbReference type="Gene3D" id="3.90.640.10">
    <property type="entry name" value="Actin, Chain A, domain 4"/>
    <property type="match status" value="1"/>
</dbReference>
<protein>
    <recommendedName>
        <fullName evidence="3">Heat shock 70 kDa protein 12A</fullName>
    </recommendedName>
</protein>
<keyword evidence="2" id="KW-1185">Reference proteome</keyword>
<organism evidence="1 2">
    <name type="scientific">Magallana gigas</name>
    <name type="common">Pacific oyster</name>
    <name type="synonym">Crassostrea gigas</name>
    <dbReference type="NCBI Taxonomy" id="29159"/>
    <lineage>
        <taxon>Eukaryota</taxon>
        <taxon>Metazoa</taxon>
        <taxon>Spiralia</taxon>
        <taxon>Lophotrochozoa</taxon>
        <taxon>Mollusca</taxon>
        <taxon>Bivalvia</taxon>
        <taxon>Autobranchia</taxon>
        <taxon>Pteriomorphia</taxon>
        <taxon>Ostreida</taxon>
        <taxon>Ostreoidea</taxon>
        <taxon>Ostreidae</taxon>
        <taxon>Magallana</taxon>
    </lineage>
</organism>
<dbReference type="EnsemblMetazoa" id="G25043.3">
    <property type="protein sequence ID" value="G25043.3:cds"/>
    <property type="gene ID" value="G25043"/>
</dbReference>